<dbReference type="CDD" id="cd00130">
    <property type="entry name" value="PAS"/>
    <property type="match status" value="1"/>
</dbReference>
<dbReference type="InterPro" id="IPR043128">
    <property type="entry name" value="Rev_trsase/Diguanyl_cyclase"/>
</dbReference>
<gene>
    <name evidence="6" type="ORF">ATR_0428</name>
    <name evidence="7" type="ORF">CRU87_00570</name>
</gene>
<dbReference type="SMART" id="SM00267">
    <property type="entry name" value="GGDEF"/>
    <property type="match status" value="1"/>
</dbReference>
<dbReference type="InterPro" id="IPR001610">
    <property type="entry name" value="PAC"/>
</dbReference>
<dbReference type="GO" id="GO:0052621">
    <property type="term" value="F:diguanylate cyclase activity"/>
    <property type="evidence" value="ECO:0007669"/>
    <property type="project" value="UniProtKB-EC"/>
</dbReference>
<dbReference type="InterPro" id="IPR013655">
    <property type="entry name" value="PAS_fold_3"/>
</dbReference>
<evidence type="ECO:0000259" key="4">
    <source>
        <dbReference type="PROSITE" id="PS50112"/>
    </source>
</evidence>
<dbReference type="FunFam" id="3.30.70.270:FF:000001">
    <property type="entry name" value="Diguanylate cyclase domain protein"/>
    <property type="match status" value="1"/>
</dbReference>
<evidence type="ECO:0000259" key="5">
    <source>
        <dbReference type="PROSITE" id="PS50887"/>
    </source>
</evidence>
<dbReference type="EMBL" id="CP031367">
    <property type="protein sequence ID" value="AXK48312.1"/>
    <property type="molecule type" value="Genomic_DNA"/>
</dbReference>
<dbReference type="Pfam" id="PF08269">
    <property type="entry name" value="dCache_2"/>
    <property type="match status" value="1"/>
</dbReference>
<dbReference type="SUPFAM" id="SSF55785">
    <property type="entry name" value="PYP-like sensor domain (PAS domain)"/>
    <property type="match status" value="1"/>
</dbReference>
<keyword evidence="3" id="KW-0472">Membrane</keyword>
<dbReference type="SMART" id="SM00086">
    <property type="entry name" value="PAC"/>
    <property type="match status" value="1"/>
</dbReference>
<dbReference type="CDD" id="cd01949">
    <property type="entry name" value="GGDEF"/>
    <property type="match status" value="1"/>
</dbReference>
<keyword evidence="3" id="KW-0812">Transmembrane</keyword>
<dbReference type="SUPFAM" id="SSF55073">
    <property type="entry name" value="Nucleotide cyclase"/>
    <property type="match status" value="1"/>
</dbReference>
<evidence type="ECO:0000313" key="8">
    <source>
        <dbReference type="Proteomes" id="UP000254504"/>
    </source>
</evidence>
<dbReference type="Proteomes" id="UP000254504">
    <property type="component" value="Chromosome"/>
</dbReference>
<dbReference type="NCBIfam" id="TIGR00254">
    <property type="entry name" value="GGDEF"/>
    <property type="match status" value="1"/>
</dbReference>
<dbReference type="InterPro" id="IPR004010">
    <property type="entry name" value="Double_Cache_2"/>
</dbReference>
<keyword evidence="3" id="KW-1133">Transmembrane helix</keyword>
<dbReference type="Pfam" id="PF00990">
    <property type="entry name" value="GGDEF"/>
    <property type="match status" value="1"/>
</dbReference>
<dbReference type="InterPro" id="IPR000160">
    <property type="entry name" value="GGDEF_dom"/>
</dbReference>
<dbReference type="EMBL" id="PDKD01000001">
    <property type="protein sequence ID" value="RXJ93012.1"/>
    <property type="molecule type" value="Genomic_DNA"/>
</dbReference>
<dbReference type="RefSeq" id="WP_115427854.1">
    <property type="nucleotide sequence ID" value="NZ_CP031367.1"/>
</dbReference>
<keyword evidence="9" id="KW-1185">Reference proteome</keyword>
<reference evidence="6 8" key="2">
    <citation type="submission" date="2018-07" db="EMBL/GenBank/DDBJ databases">
        <title>Complete genome of the Arcobacter trophiarum type strain LMG 25534.</title>
        <authorList>
            <person name="Miller W.G."/>
            <person name="Yee E."/>
        </authorList>
    </citation>
    <scope>NUCLEOTIDE SEQUENCE [LARGE SCALE GENOMIC DNA]</scope>
    <source>
        <strain evidence="6 8">LMG 25534</strain>
    </source>
</reference>
<dbReference type="KEGG" id="atp:ATR_0428"/>
<comment type="catalytic activity">
    <reaction evidence="2">
        <text>2 GTP = 3',3'-c-di-GMP + 2 diphosphate</text>
        <dbReference type="Rhea" id="RHEA:24898"/>
        <dbReference type="ChEBI" id="CHEBI:33019"/>
        <dbReference type="ChEBI" id="CHEBI:37565"/>
        <dbReference type="ChEBI" id="CHEBI:58805"/>
        <dbReference type="EC" id="2.7.7.65"/>
    </reaction>
</comment>
<organism evidence="6 8">
    <name type="scientific">Aliarcobacter trophiarum LMG 25534</name>
    <dbReference type="NCBI Taxonomy" id="1032241"/>
    <lineage>
        <taxon>Bacteria</taxon>
        <taxon>Pseudomonadati</taxon>
        <taxon>Campylobacterota</taxon>
        <taxon>Epsilonproteobacteria</taxon>
        <taxon>Campylobacterales</taxon>
        <taxon>Arcobacteraceae</taxon>
        <taxon>Aliarcobacter</taxon>
    </lineage>
</organism>
<evidence type="ECO:0000313" key="6">
    <source>
        <dbReference type="EMBL" id="AXK48312.1"/>
    </source>
</evidence>
<feature type="domain" description="GGDEF" evidence="5">
    <location>
        <begin position="567"/>
        <end position="701"/>
    </location>
</feature>
<dbReference type="PROSITE" id="PS50887">
    <property type="entry name" value="GGDEF"/>
    <property type="match status" value="1"/>
</dbReference>
<dbReference type="NCBIfam" id="TIGR00229">
    <property type="entry name" value="sensory_box"/>
    <property type="match status" value="1"/>
</dbReference>
<dbReference type="InterPro" id="IPR000014">
    <property type="entry name" value="PAS"/>
</dbReference>
<dbReference type="Proteomes" id="UP000289132">
    <property type="component" value="Unassembled WGS sequence"/>
</dbReference>
<evidence type="ECO:0000256" key="1">
    <source>
        <dbReference type="ARBA" id="ARBA00012528"/>
    </source>
</evidence>
<dbReference type="Pfam" id="PF08447">
    <property type="entry name" value="PAS_3"/>
    <property type="match status" value="1"/>
</dbReference>
<dbReference type="Gene3D" id="3.30.450.20">
    <property type="entry name" value="PAS domain"/>
    <property type="match status" value="3"/>
</dbReference>
<dbReference type="InterPro" id="IPR035965">
    <property type="entry name" value="PAS-like_dom_sf"/>
</dbReference>
<dbReference type="AlphaFoldDB" id="A0AAD0QI44"/>
<feature type="domain" description="PAS" evidence="4">
    <location>
        <begin position="413"/>
        <end position="469"/>
    </location>
</feature>
<sequence length="701" mass="81970">MKLLHTIRKSIFLTTFLSLVFAFSISFLSQYNFFFKNLKQLEFEFVEQKKKEVKNEVLMLHGLIKYKEELLYKTLEEKLKNRVNQAYSLALSIYNKNVGIKSEDEIKLLIAKALLDFKFQDKNEYFFINSNSGNAILFNKEIRLSENLNILDLKDINNKNIVQTQIKIAKESKEGFTINSFVKPSGDSKEYTKLTYIKLFEPFDWHIGTGEYLDALREKNKSEFLDWISSLKYENSQYTFLNTTDGYSLIFEGKKLQHPEKHPFPNYLKKQVEISKNQDGGFYEYKFKKPNSVEVFDKISYVKEYDTYGWIIGSGVYLDEVKNDIQNKELFFRENINRQLFLLITIFIIIVMVAYIISIKISKYININIENIISSFTKASFENSIMDTSRLTYSEFIGLADSLNYTLTNNILAEEKLQEYIKIVNQNVITSTTNKDGVIIDVSEAFCEISGYTKEETIGKTHSIVRHPDVPIEFYKNMWDTLLAKKEWRGEIRNLNKSEKEYWVFASITPIIKHGEIEGFTAIRTNITDKKHIEKLSITDELTTLYNRRYFNIKFEDEIKRAKRDKKTICIIILDIDYFKQYNDTYGHQKGDYVLFEVSKVLKVKTNRASDFAFRVGGEEFVIIASIEEDKILQFVSSIKEGIENLKIEHIGNKASKYVTASFGVVCIKDTNTLTFHELYKKADDNLYEAKKAGRNSIFFE</sequence>
<dbReference type="Gene3D" id="3.30.70.270">
    <property type="match status" value="1"/>
</dbReference>
<dbReference type="EC" id="2.7.7.65" evidence="1"/>
<reference evidence="7 9" key="1">
    <citation type="submission" date="2017-10" db="EMBL/GenBank/DDBJ databases">
        <title>Genomics of the genus Arcobacter.</title>
        <authorList>
            <person name="Perez-Cataluna A."/>
            <person name="Figueras M.J."/>
        </authorList>
    </citation>
    <scope>NUCLEOTIDE SEQUENCE [LARGE SCALE GENOMIC DNA]</scope>
    <source>
        <strain evidence="7 9">LMG 25534</strain>
    </source>
</reference>
<dbReference type="InterPro" id="IPR050469">
    <property type="entry name" value="Diguanylate_Cyclase"/>
</dbReference>
<dbReference type="PANTHER" id="PTHR45138:SF9">
    <property type="entry name" value="DIGUANYLATE CYCLASE DGCM-RELATED"/>
    <property type="match status" value="1"/>
</dbReference>
<evidence type="ECO:0000256" key="2">
    <source>
        <dbReference type="ARBA" id="ARBA00034247"/>
    </source>
</evidence>
<evidence type="ECO:0000313" key="7">
    <source>
        <dbReference type="EMBL" id="RXJ93012.1"/>
    </source>
</evidence>
<protein>
    <recommendedName>
        <fullName evidence="1">diguanylate cyclase</fullName>
        <ecNumber evidence="1">2.7.7.65</ecNumber>
    </recommendedName>
</protein>
<evidence type="ECO:0000256" key="3">
    <source>
        <dbReference type="SAM" id="Phobius"/>
    </source>
</evidence>
<proteinExistence type="predicted"/>
<dbReference type="InterPro" id="IPR029787">
    <property type="entry name" value="Nucleotide_cyclase"/>
</dbReference>
<dbReference type="PROSITE" id="PS50112">
    <property type="entry name" value="PAS"/>
    <property type="match status" value="1"/>
</dbReference>
<name>A0AAD0QI44_9BACT</name>
<evidence type="ECO:0000313" key="9">
    <source>
        <dbReference type="Proteomes" id="UP000289132"/>
    </source>
</evidence>
<dbReference type="PANTHER" id="PTHR45138">
    <property type="entry name" value="REGULATORY COMPONENTS OF SENSORY TRANSDUCTION SYSTEM"/>
    <property type="match status" value="1"/>
</dbReference>
<feature type="transmembrane region" description="Helical" evidence="3">
    <location>
        <begin position="340"/>
        <end position="357"/>
    </location>
</feature>
<accession>A0AAD0QI44</accession>